<dbReference type="PANTHER" id="PTHR43654:SF1">
    <property type="entry name" value="ISOPENTENYL PHOSPHATE KINASE"/>
    <property type="match status" value="1"/>
</dbReference>
<dbReference type="InterPro" id="IPR036393">
    <property type="entry name" value="AceGlu_kinase-like_sf"/>
</dbReference>
<dbReference type="SUPFAM" id="SSF53633">
    <property type="entry name" value="Carbamate kinase-like"/>
    <property type="match status" value="1"/>
</dbReference>
<dbReference type="InterPro" id="IPR036974">
    <property type="entry name" value="PUA_sf"/>
</dbReference>
<evidence type="ECO:0000256" key="7">
    <source>
        <dbReference type="ARBA" id="ARBA00022840"/>
    </source>
</evidence>
<evidence type="ECO:0000256" key="3">
    <source>
        <dbReference type="ARBA" id="ARBA00022650"/>
    </source>
</evidence>
<comment type="caution">
    <text evidence="9">The sequence shown here is derived from an EMBL/GenBank/DDBJ whole genome shotgun (WGS) entry which is preliminary data.</text>
</comment>
<organism evidence="9 10">
    <name type="scientific">Sphingobacterium alimentarium</name>
    <dbReference type="NCBI Taxonomy" id="797292"/>
    <lineage>
        <taxon>Bacteria</taxon>
        <taxon>Pseudomonadati</taxon>
        <taxon>Bacteroidota</taxon>
        <taxon>Sphingobacteriia</taxon>
        <taxon>Sphingobacteriales</taxon>
        <taxon>Sphingobacteriaceae</taxon>
        <taxon>Sphingobacterium</taxon>
    </lineage>
</organism>
<dbReference type="Gene3D" id="2.30.130.10">
    <property type="entry name" value="PUA domain"/>
    <property type="match status" value="1"/>
</dbReference>
<dbReference type="GO" id="GO:0008652">
    <property type="term" value="P:amino acid biosynthetic process"/>
    <property type="evidence" value="ECO:0007669"/>
    <property type="project" value="UniProtKB-KW"/>
</dbReference>
<dbReference type="SUPFAM" id="SSF88697">
    <property type="entry name" value="PUA domain-like"/>
    <property type="match status" value="1"/>
</dbReference>
<accession>A0A4R3W0D6</accession>
<dbReference type="GO" id="GO:0004349">
    <property type="term" value="F:glutamate 5-kinase activity"/>
    <property type="evidence" value="ECO:0007669"/>
    <property type="project" value="InterPro"/>
</dbReference>
<dbReference type="FunFam" id="3.40.1160.10:FF:000006">
    <property type="entry name" value="Glutamate 5-kinase"/>
    <property type="match status" value="1"/>
</dbReference>
<dbReference type="Gene3D" id="3.40.1160.10">
    <property type="entry name" value="Acetylglutamate kinase-like"/>
    <property type="match status" value="1"/>
</dbReference>
<dbReference type="InterPro" id="IPR005715">
    <property type="entry name" value="Glu_5kinase/COase_Synthase"/>
</dbReference>
<gene>
    <name evidence="9" type="ORF">EDC17_100417</name>
</gene>
<dbReference type="PROSITE" id="PS50890">
    <property type="entry name" value="PUA"/>
    <property type="match status" value="1"/>
</dbReference>
<dbReference type="InterPro" id="IPR011529">
    <property type="entry name" value="Glu_5kinase"/>
</dbReference>
<dbReference type="GO" id="GO:0003723">
    <property type="term" value="F:RNA binding"/>
    <property type="evidence" value="ECO:0007669"/>
    <property type="project" value="InterPro"/>
</dbReference>
<evidence type="ECO:0000256" key="1">
    <source>
        <dbReference type="ARBA" id="ARBA00022490"/>
    </source>
</evidence>
<keyword evidence="5" id="KW-0547">Nucleotide-binding</keyword>
<dbReference type="Proteomes" id="UP000295197">
    <property type="component" value="Unassembled WGS sequence"/>
</dbReference>
<dbReference type="Pfam" id="PF00696">
    <property type="entry name" value="AA_kinase"/>
    <property type="match status" value="1"/>
</dbReference>
<dbReference type="InterPro" id="IPR001048">
    <property type="entry name" value="Asp/Glu/Uridylate_kinase"/>
</dbReference>
<keyword evidence="3" id="KW-0641">Proline biosynthesis</keyword>
<dbReference type="PRINTS" id="PR00474">
    <property type="entry name" value="GLU5KINASE"/>
</dbReference>
<dbReference type="EMBL" id="SMBZ01000004">
    <property type="protein sequence ID" value="TCV19495.1"/>
    <property type="molecule type" value="Genomic_DNA"/>
</dbReference>
<proteinExistence type="predicted"/>
<dbReference type="RefSeq" id="WP_132776566.1">
    <property type="nucleotide sequence ID" value="NZ_SMBZ01000004.1"/>
</dbReference>
<dbReference type="PANTHER" id="PTHR43654">
    <property type="entry name" value="GLUTAMATE 5-KINASE"/>
    <property type="match status" value="1"/>
</dbReference>
<keyword evidence="1" id="KW-0963">Cytoplasm</keyword>
<dbReference type="GO" id="GO:0005524">
    <property type="term" value="F:ATP binding"/>
    <property type="evidence" value="ECO:0007669"/>
    <property type="project" value="UniProtKB-KW"/>
</dbReference>
<dbReference type="InterPro" id="IPR001057">
    <property type="entry name" value="Glu/AcGlu_kinase"/>
</dbReference>
<dbReference type="InterPro" id="IPR015947">
    <property type="entry name" value="PUA-like_sf"/>
</dbReference>
<sequence length="345" mass="37829">MLTKKSVLVIKFGSASVTTDGEIDERIILEIARQVSFLQQRYNIVIVSSGAVAAGKKYIPKYKGTLAQRKAAAAIGNPLLVRKYATYFKPFKIALAQSLCERHHFSNREQFLQLKSTYETLWKNNVIPIANENDVVSNKELKFSDNDELATLIAAGFGAEKLLLCTSVPGVLDQNGEVIKQIDHIDAQILSLARKDKSSVGLGGMTSKLNFARLATKMGIEVVIFNMQGEDKIIQAVQGQTGTICVAQTKKVSSRQKWMASGSLIKGLVTIDKGALAAIRNRKSLLAVGIIHIIEHFEVGEVFHIADEEGTIHAVAKSKIDSITMKTKDKTKNLEIAHVDDIVLL</sequence>
<dbReference type="AlphaFoldDB" id="A0A4R3W0D6"/>
<reference evidence="9 10" key="1">
    <citation type="submission" date="2019-03" db="EMBL/GenBank/DDBJ databases">
        <title>Genomic Encyclopedia of Type Strains, Phase IV (KMG-IV): sequencing the most valuable type-strain genomes for metagenomic binning, comparative biology and taxonomic classification.</title>
        <authorList>
            <person name="Goeker M."/>
        </authorList>
    </citation>
    <scope>NUCLEOTIDE SEQUENCE [LARGE SCALE GENOMIC DNA]</scope>
    <source>
        <strain evidence="9 10">DSM 22362</strain>
    </source>
</reference>
<evidence type="ECO:0000256" key="2">
    <source>
        <dbReference type="ARBA" id="ARBA00022605"/>
    </source>
</evidence>
<keyword evidence="7" id="KW-0067">ATP-binding</keyword>
<dbReference type="PIRSF" id="PIRSF000729">
    <property type="entry name" value="GK"/>
    <property type="match status" value="1"/>
</dbReference>
<evidence type="ECO:0000256" key="4">
    <source>
        <dbReference type="ARBA" id="ARBA00022679"/>
    </source>
</evidence>
<keyword evidence="2" id="KW-0028">Amino-acid biosynthesis</keyword>
<dbReference type="NCBIfam" id="TIGR01027">
    <property type="entry name" value="proB"/>
    <property type="match status" value="1"/>
</dbReference>
<dbReference type="GO" id="GO:0005829">
    <property type="term" value="C:cytosol"/>
    <property type="evidence" value="ECO:0007669"/>
    <property type="project" value="TreeGrafter"/>
</dbReference>
<protein>
    <submittedName>
        <fullName evidence="9">Glutamate 5-kinase</fullName>
    </submittedName>
</protein>
<dbReference type="Pfam" id="PF01472">
    <property type="entry name" value="PUA"/>
    <property type="match status" value="1"/>
</dbReference>
<dbReference type="InterPro" id="IPR002478">
    <property type="entry name" value="PUA"/>
</dbReference>
<keyword evidence="4" id="KW-0808">Transferase</keyword>
<keyword evidence="6 9" id="KW-0418">Kinase</keyword>
<keyword evidence="10" id="KW-1185">Reference proteome</keyword>
<name>A0A4R3W0D6_9SPHI</name>
<evidence type="ECO:0000313" key="10">
    <source>
        <dbReference type="Proteomes" id="UP000295197"/>
    </source>
</evidence>
<dbReference type="SMART" id="SM00359">
    <property type="entry name" value="PUA"/>
    <property type="match status" value="1"/>
</dbReference>
<dbReference type="OrthoDB" id="9804434at2"/>
<evidence type="ECO:0000313" key="9">
    <source>
        <dbReference type="EMBL" id="TCV19495.1"/>
    </source>
</evidence>
<evidence type="ECO:0000256" key="6">
    <source>
        <dbReference type="ARBA" id="ARBA00022777"/>
    </source>
</evidence>
<evidence type="ECO:0000259" key="8">
    <source>
        <dbReference type="SMART" id="SM00359"/>
    </source>
</evidence>
<feature type="domain" description="PUA" evidence="8">
    <location>
        <begin position="267"/>
        <end position="343"/>
    </location>
</feature>
<evidence type="ECO:0000256" key="5">
    <source>
        <dbReference type="ARBA" id="ARBA00022741"/>
    </source>
</evidence>